<name>A0A401UC89_9BACT</name>
<dbReference type="AlphaFoldDB" id="A0A401UC89"/>
<sequence>MLSLTLISHRHALKQAIDCVAQFVTEIVFLSMQSTTSVSFVGSGNLAWHLAPALDNAGYTVREVYSRSKKNALALVNKLYQAEVKDDLDFSDSEASIFILAVTDDALPEVLQQIVLPDNAILVHTSGSQPLLILSTAATLNTGVFYPLQTFTKQKKVDFSEIPLFIECMNLEVEKILLKMAKAISKKVLAIDSSKRMALHVSAVFASNFTNHMLTISKSIMDISALPYEWLKPLISETINKSFALGPEAAQTGPAVRGDLETLDRHMALLQEDEEIAELYQLISQHIIDSHDPED</sequence>
<dbReference type="Proteomes" id="UP000288227">
    <property type="component" value="Unassembled WGS sequence"/>
</dbReference>
<dbReference type="InterPro" id="IPR036291">
    <property type="entry name" value="NAD(P)-bd_dom_sf"/>
</dbReference>
<dbReference type="PANTHER" id="PTHR40459">
    <property type="entry name" value="CONSERVED HYPOTHETICAL ALANINE AND LEUCINE RICH PROTEIN"/>
    <property type="match status" value="1"/>
</dbReference>
<feature type="domain" description="Putative oxidoreductase/dehydrogenase Rossmann-like" evidence="1">
    <location>
        <begin position="34"/>
        <end position="136"/>
    </location>
</feature>
<evidence type="ECO:0000259" key="1">
    <source>
        <dbReference type="Pfam" id="PF10727"/>
    </source>
</evidence>
<dbReference type="InterPro" id="IPR008927">
    <property type="entry name" value="6-PGluconate_DH-like_C_sf"/>
</dbReference>
<dbReference type="InterPro" id="IPR018931">
    <property type="entry name" value="DUF2520"/>
</dbReference>
<dbReference type="InterPro" id="IPR019665">
    <property type="entry name" value="OxRdtase/DH_put_Rossmann_dom"/>
</dbReference>
<dbReference type="Pfam" id="PF10728">
    <property type="entry name" value="DUF2520"/>
    <property type="match status" value="1"/>
</dbReference>
<dbReference type="SUPFAM" id="SSF48179">
    <property type="entry name" value="6-phosphogluconate dehydrogenase C-terminal domain-like"/>
    <property type="match status" value="1"/>
</dbReference>
<gene>
    <name evidence="3" type="ORF">SanaruYs_27310</name>
</gene>
<dbReference type="Gene3D" id="1.10.1040.20">
    <property type="entry name" value="ProC-like, C-terminal domain"/>
    <property type="match status" value="1"/>
</dbReference>
<proteinExistence type="predicted"/>
<protein>
    <submittedName>
        <fullName evidence="3">DUF2520 domain-containing protein</fullName>
    </submittedName>
</protein>
<accession>A0A401UC89</accession>
<reference evidence="3 4" key="1">
    <citation type="submission" date="2018-11" db="EMBL/GenBank/DDBJ databases">
        <title>Chryseotalea sanarue gen. nov., sp., nov., a member of the family Cytophagaceae, isolated from a brackish lake in Hamamatsu Japan.</title>
        <authorList>
            <person name="Maejima Y."/>
            <person name="Iino T."/>
            <person name="Muraguchi Y."/>
            <person name="Fukuda K."/>
            <person name="Ohkuma M."/>
            <person name="Moriuchi R."/>
            <person name="Dohra H."/>
            <person name="Kimbara K."/>
            <person name="Shintani M."/>
        </authorList>
    </citation>
    <scope>NUCLEOTIDE SEQUENCE [LARGE SCALE GENOMIC DNA]</scope>
    <source>
        <strain evidence="3 4">Ys</strain>
    </source>
</reference>
<keyword evidence="4" id="KW-1185">Reference proteome</keyword>
<dbReference type="InterPro" id="IPR037108">
    <property type="entry name" value="TM1727-like_C_sf"/>
</dbReference>
<comment type="caution">
    <text evidence="3">The sequence shown here is derived from an EMBL/GenBank/DDBJ whole genome shotgun (WGS) entry which is preliminary data.</text>
</comment>
<feature type="domain" description="DUF2520" evidence="2">
    <location>
        <begin position="162"/>
        <end position="287"/>
    </location>
</feature>
<evidence type="ECO:0000313" key="4">
    <source>
        <dbReference type="Proteomes" id="UP000288227"/>
    </source>
</evidence>
<evidence type="ECO:0000313" key="3">
    <source>
        <dbReference type="EMBL" id="GCC52494.1"/>
    </source>
</evidence>
<organism evidence="3 4">
    <name type="scientific">Chryseotalea sanaruensis</name>
    <dbReference type="NCBI Taxonomy" id="2482724"/>
    <lineage>
        <taxon>Bacteria</taxon>
        <taxon>Pseudomonadati</taxon>
        <taxon>Bacteroidota</taxon>
        <taxon>Cytophagia</taxon>
        <taxon>Cytophagales</taxon>
        <taxon>Chryseotaleaceae</taxon>
        <taxon>Chryseotalea</taxon>
    </lineage>
</organism>
<evidence type="ECO:0000259" key="2">
    <source>
        <dbReference type="Pfam" id="PF10728"/>
    </source>
</evidence>
<dbReference type="EMBL" id="BHXQ01000005">
    <property type="protein sequence ID" value="GCC52494.1"/>
    <property type="molecule type" value="Genomic_DNA"/>
</dbReference>
<dbReference type="SUPFAM" id="SSF51735">
    <property type="entry name" value="NAD(P)-binding Rossmann-fold domains"/>
    <property type="match status" value="1"/>
</dbReference>
<dbReference type="Gene3D" id="3.40.50.720">
    <property type="entry name" value="NAD(P)-binding Rossmann-like Domain"/>
    <property type="match status" value="1"/>
</dbReference>
<dbReference type="PANTHER" id="PTHR40459:SF1">
    <property type="entry name" value="CONSERVED HYPOTHETICAL ALANINE AND LEUCINE RICH PROTEIN"/>
    <property type="match status" value="1"/>
</dbReference>
<dbReference type="Pfam" id="PF10727">
    <property type="entry name" value="Rossmann-like"/>
    <property type="match status" value="1"/>
</dbReference>